<comment type="caution">
    <text evidence="5">The sequence shown here is derived from an EMBL/GenBank/DDBJ whole genome shotgun (WGS) entry which is preliminary data.</text>
</comment>
<protein>
    <submittedName>
        <fullName evidence="5">GNAT family N-acetyltransferase</fullName>
    </submittedName>
</protein>
<dbReference type="STRING" id="1912961.BU204_23430"/>
<evidence type="ECO:0000259" key="4">
    <source>
        <dbReference type="PROSITE" id="PS51186"/>
    </source>
</evidence>
<dbReference type="PANTHER" id="PTHR43792:SF8">
    <property type="entry name" value="[RIBOSOMAL PROTEIN US5]-ALANINE N-ACETYLTRANSFERASE"/>
    <property type="match status" value="1"/>
</dbReference>
<evidence type="ECO:0000313" key="6">
    <source>
        <dbReference type="Proteomes" id="UP000185596"/>
    </source>
</evidence>
<dbReference type="Pfam" id="PF13302">
    <property type="entry name" value="Acetyltransf_3"/>
    <property type="match status" value="1"/>
</dbReference>
<evidence type="ECO:0000256" key="3">
    <source>
        <dbReference type="ARBA" id="ARBA00038502"/>
    </source>
</evidence>
<dbReference type="InterPro" id="IPR016181">
    <property type="entry name" value="Acyl_CoA_acyltransferase"/>
</dbReference>
<dbReference type="InterPro" id="IPR051531">
    <property type="entry name" value="N-acetyltransferase"/>
</dbReference>
<dbReference type="InterPro" id="IPR000182">
    <property type="entry name" value="GNAT_dom"/>
</dbReference>
<name>A0A1Q8CLG8_9PSEU</name>
<sequence length="225" mass="24279">MAEGTARGVSWSVPQGRHPGWPARLGPLRVGAGVVEVRPPRLFDASAWSAVRRRDRLHLESWEPTVPGSWNDNNGPLAWPGQWSTLRGLGRRGLSLPFVILVNGQLAGQVTVGNVVRGSLCSAWIGYWVGTHVTAGGVATGAVALVVDHCFRAAGLHRLEATVRPENQASLRVLGKLGFREEGFFRRYLDVAGGWRDHLCFALTTEDIPNGLVAGLVAQGRAQLL</sequence>
<feature type="domain" description="N-acetyltransferase" evidence="4">
    <location>
        <begin position="35"/>
        <end position="206"/>
    </location>
</feature>
<dbReference type="AlphaFoldDB" id="A0A1Q8CLG8"/>
<dbReference type="PANTHER" id="PTHR43792">
    <property type="entry name" value="GNAT FAMILY, PUTATIVE (AFU_ORTHOLOGUE AFUA_3G00765)-RELATED-RELATED"/>
    <property type="match status" value="1"/>
</dbReference>
<dbReference type="SUPFAM" id="SSF55729">
    <property type="entry name" value="Acyl-CoA N-acyltransferases (Nat)"/>
    <property type="match status" value="1"/>
</dbReference>
<keyword evidence="6" id="KW-1185">Reference proteome</keyword>
<dbReference type="GO" id="GO:0008999">
    <property type="term" value="F:protein-N-terminal-alanine acetyltransferase activity"/>
    <property type="evidence" value="ECO:0007669"/>
    <property type="project" value="TreeGrafter"/>
</dbReference>
<dbReference type="PROSITE" id="PS51186">
    <property type="entry name" value="GNAT"/>
    <property type="match status" value="1"/>
</dbReference>
<keyword evidence="2" id="KW-0012">Acyltransferase</keyword>
<dbReference type="GO" id="GO:0005737">
    <property type="term" value="C:cytoplasm"/>
    <property type="evidence" value="ECO:0007669"/>
    <property type="project" value="TreeGrafter"/>
</dbReference>
<evidence type="ECO:0000313" key="5">
    <source>
        <dbReference type="EMBL" id="OLF15212.1"/>
    </source>
</evidence>
<dbReference type="OrthoDB" id="5242221at2"/>
<dbReference type="Proteomes" id="UP000185596">
    <property type="component" value="Unassembled WGS sequence"/>
</dbReference>
<keyword evidence="1 5" id="KW-0808">Transferase</keyword>
<gene>
    <name evidence="5" type="ORF">BU204_23430</name>
</gene>
<proteinExistence type="inferred from homology"/>
<organism evidence="5 6">
    <name type="scientific">Actinophytocola xanthii</name>
    <dbReference type="NCBI Taxonomy" id="1912961"/>
    <lineage>
        <taxon>Bacteria</taxon>
        <taxon>Bacillati</taxon>
        <taxon>Actinomycetota</taxon>
        <taxon>Actinomycetes</taxon>
        <taxon>Pseudonocardiales</taxon>
        <taxon>Pseudonocardiaceae</taxon>
    </lineage>
</organism>
<reference evidence="5 6" key="1">
    <citation type="submission" date="2016-12" db="EMBL/GenBank/DDBJ databases">
        <title>The draft genome sequence of Actinophytocola sp. 11-183.</title>
        <authorList>
            <person name="Wang W."/>
            <person name="Yuan L."/>
        </authorList>
    </citation>
    <scope>NUCLEOTIDE SEQUENCE [LARGE SCALE GENOMIC DNA]</scope>
    <source>
        <strain evidence="5 6">11-183</strain>
    </source>
</reference>
<dbReference type="EMBL" id="MSIE01000044">
    <property type="protein sequence ID" value="OLF15212.1"/>
    <property type="molecule type" value="Genomic_DNA"/>
</dbReference>
<evidence type="ECO:0000256" key="2">
    <source>
        <dbReference type="ARBA" id="ARBA00023315"/>
    </source>
</evidence>
<comment type="similarity">
    <text evidence="3">Belongs to the acetyltransferase family. RimJ subfamily.</text>
</comment>
<accession>A0A1Q8CLG8</accession>
<evidence type="ECO:0000256" key="1">
    <source>
        <dbReference type="ARBA" id="ARBA00022679"/>
    </source>
</evidence>
<dbReference type="Gene3D" id="3.40.630.30">
    <property type="match status" value="1"/>
</dbReference>